<sequence length="145" mass="17482">MFLWDYDIDTDLAKMDRETKIVKQLRTRILVAHFKEVRQQTRFFLAINQENTVEKWRKLIDADAILYALLEAIYLGVVFEDLADYSIEETLNNIQRYYRQDYFSLERQQFPFDNDRLFVQYLKSTAPNFPILTKLEQSDGKYMLS</sequence>
<protein>
    <submittedName>
        <fullName evidence="1">Uncharacterized protein</fullName>
    </submittedName>
</protein>
<dbReference type="HOGENOM" id="CLU_1783844_0_0_9"/>
<name>S0KXD5_9ENTE</name>
<dbReference type="AlphaFoldDB" id="S0KXD5"/>
<organism evidence="1 2">
    <name type="scientific">Enterococcus dispar ATCC 51266</name>
    <dbReference type="NCBI Taxonomy" id="1139219"/>
    <lineage>
        <taxon>Bacteria</taxon>
        <taxon>Bacillati</taxon>
        <taxon>Bacillota</taxon>
        <taxon>Bacilli</taxon>
        <taxon>Lactobacillales</taxon>
        <taxon>Enterococcaceae</taxon>
        <taxon>Enterococcus</taxon>
    </lineage>
</organism>
<dbReference type="RefSeq" id="WP_016171244.1">
    <property type="nucleotide sequence ID" value="NZ_ASWK01000001.1"/>
</dbReference>
<comment type="caution">
    <text evidence="1">The sequence shown here is derived from an EMBL/GenBank/DDBJ whole genome shotgun (WGS) entry which is preliminary data.</text>
</comment>
<dbReference type="EMBL" id="AHYR01000001">
    <property type="protein sequence ID" value="EOT43871.1"/>
    <property type="molecule type" value="Genomic_DNA"/>
</dbReference>
<reference evidence="1 2" key="1">
    <citation type="submission" date="2013-03" db="EMBL/GenBank/DDBJ databases">
        <title>The Genome Sequence of Enterococcus dispar ATCC_51266 (Illumina only assembly).</title>
        <authorList>
            <consortium name="The Broad Institute Genomics Platform"/>
            <consortium name="The Broad Institute Genome Sequencing Center for Infectious Disease"/>
            <person name="Earl A."/>
            <person name="Russ C."/>
            <person name="Gilmore M."/>
            <person name="Surin D."/>
            <person name="Walker B."/>
            <person name="Young S."/>
            <person name="Zeng Q."/>
            <person name="Gargeya S."/>
            <person name="Fitzgerald M."/>
            <person name="Haas B."/>
            <person name="Abouelleil A."/>
            <person name="Allen A.W."/>
            <person name="Alvarado L."/>
            <person name="Arachchi H.M."/>
            <person name="Berlin A.M."/>
            <person name="Chapman S.B."/>
            <person name="Gainer-Dewar J."/>
            <person name="Goldberg J."/>
            <person name="Griggs A."/>
            <person name="Gujja S."/>
            <person name="Hansen M."/>
            <person name="Howarth C."/>
            <person name="Imamovic A."/>
            <person name="Ireland A."/>
            <person name="Larimer J."/>
            <person name="McCowan C."/>
            <person name="Murphy C."/>
            <person name="Pearson M."/>
            <person name="Poon T.W."/>
            <person name="Priest M."/>
            <person name="Roberts A."/>
            <person name="Saif S."/>
            <person name="Shea T."/>
            <person name="Sisk P."/>
            <person name="Sykes S."/>
            <person name="Wortman J."/>
            <person name="Nusbaum C."/>
            <person name="Birren B."/>
        </authorList>
    </citation>
    <scope>NUCLEOTIDE SEQUENCE [LARGE SCALE GENOMIC DNA]</scope>
    <source>
        <strain evidence="1 2">ATCC 51266</strain>
    </source>
</reference>
<evidence type="ECO:0000313" key="1">
    <source>
        <dbReference type="EMBL" id="EOT43871.1"/>
    </source>
</evidence>
<evidence type="ECO:0000313" key="2">
    <source>
        <dbReference type="Proteomes" id="UP000014127"/>
    </source>
</evidence>
<dbReference type="Proteomes" id="UP000014127">
    <property type="component" value="Unassembled WGS sequence"/>
</dbReference>
<accession>S0KXD5</accession>
<dbReference type="STRING" id="44009.RV01_GL002086"/>
<gene>
    <name evidence="1" type="ORF">OMK_00013</name>
</gene>
<proteinExistence type="predicted"/>
<keyword evidence="2" id="KW-1185">Reference proteome</keyword>
<dbReference type="PATRIC" id="fig|1139219.3.peg.8"/>